<evidence type="ECO:0000313" key="3">
    <source>
        <dbReference type="Proteomes" id="UP000298061"/>
    </source>
</evidence>
<dbReference type="AlphaFoldDB" id="A0A4Y9ZJA4"/>
<evidence type="ECO:0000256" key="1">
    <source>
        <dbReference type="SAM" id="MobiDB-lite"/>
    </source>
</evidence>
<keyword evidence="3" id="KW-1185">Reference proteome</keyword>
<feature type="non-terminal residue" evidence="2">
    <location>
        <position position="240"/>
    </location>
</feature>
<name>A0A4Y9ZJA4_9AGAM</name>
<protein>
    <submittedName>
        <fullName evidence="2">Uncharacterized protein</fullName>
    </submittedName>
</protein>
<sequence>MDGATSSTATRSHGRRSSSANSRTSQSASPFWLTKSRDQPLRCPLPPARAESELQTALLVGAFAILVGCGREFYALHIAASATTFATLMKVIQGLNRESLRPLREMSVCIEVGDYHPSSLSFHALRPATDLEAALQLHPTPEPATFAFLTQLILPVGRGRDANELVGLLACCPALQTLVTIVEFTPAVRQAAPRPRALLPCLETLFLSDVTQVPYNERPWEERLGRRLAARPSRAARSPH</sequence>
<organism evidence="2 3">
    <name type="scientific">Hericium alpestre</name>
    <dbReference type="NCBI Taxonomy" id="135208"/>
    <lineage>
        <taxon>Eukaryota</taxon>
        <taxon>Fungi</taxon>
        <taxon>Dikarya</taxon>
        <taxon>Basidiomycota</taxon>
        <taxon>Agaricomycotina</taxon>
        <taxon>Agaricomycetes</taxon>
        <taxon>Russulales</taxon>
        <taxon>Hericiaceae</taxon>
        <taxon>Hericium</taxon>
    </lineage>
</organism>
<dbReference type="Proteomes" id="UP000298061">
    <property type="component" value="Unassembled WGS sequence"/>
</dbReference>
<comment type="caution">
    <text evidence="2">The sequence shown here is derived from an EMBL/GenBank/DDBJ whole genome shotgun (WGS) entry which is preliminary data.</text>
</comment>
<reference evidence="2 3" key="1">
    <citation type="submission" date="2019-02" db="EMBL/GenBank/DDBJ databases">
        <title>Genome sequencing of the rare red list fungi Hericium alpestre (H. flagellum).</title>
        <authorList>
            <person name="Buettner E."/>
            <person name="Kellner H."/>
        </authorList>
    </citation>
    <scope>NUCLEOTIDE SEQUENCE [LARGE SCALE GENOMIC DNA]</scope>
    <source>
        <strain evidence="2 3">DSM 108284</strain>
    </source>
</reference>
<dbReference type="EMBL" id="SFCI01002770">
    <property type="protein sequence ID" value="TFY73529.1"/>
    <property type="molecule type" value="Genomic_DNA"/>
</dbReference>
<feature type="region of interest" description="Disordered" evidence="1">
    <location>
        <begin position="1"/>
        <end position="31"/>
    </location>
</feature>
<gene>
    <name evidence="2" type="ORF">EWM64_g10483</name>
</gene>
<feature type="compositionally biased region" description="Polar residues" evidence="1">
    <location>
        <begin position="1"/>
        <end position="11"/>
    </location>
</feature>
<accession>A0A4Y9ZJA4</accession>
<proteinExistence type="predicted"/>
<evidence type="ECO:0000313" key="2">
    <source>
        <dbReference type="EMBL" id="TFY73529.1"/>
    </source>
</evidence>
<feature type="compositionally biased region" description="Low complexity" evidence="1">
    <location>
        <begin position="17"/>
        <end position="29"/>
    </location>
</feature>